<gene>
    <name evidence="1" type="ORF">R5R35_007621</name>
</gene>
<organism evidence="1 2">
    <name type="scientific">Gryllus longicercus</name>
    <dbReference type="NCBI Taxonomy" id="2509291"/>
    <lineage>
        <taxon>Eukaryota</taxon>
        <taxon>Metazoa</taxon>
        <taxon>Ecdysozoa</taxon>
        <taxon>Arthropoda</taxon>
        <taxon>Hexapoda</taxon>
        <taxon>Insecta</taxon>
        <taxon>Pterygota</taxon>
        <taxon>Neoptera</taxon>
        <taxon>Polyneoptera</taxon>
        <taxon>Orthoptera</taxon>
        <taxon>Ensifera</taxon>
        <taxon>Gryllidea</taxon>
        <taxon>Grylloidea</taxon>
        <taxon>Gryllidae</taxon>
        <taxon>Gryllinae</taxon>
        <taxon>Gryllus</taxon>
    </lineage>
</organism>
<keyword evidence="2" id="KW-1185">Reference proteome</keyword>
<comment type="caution">
    <text evidence="1">The sequence shown here is derived from an EMBL/GenBank/DDBJ whole genome shotgun (WGS) entry which is preliminary data.</text>
</comment>
<evidence type="ECO:0000313" key="1">
    <source>
        <dbReference type="EMBL" id="KAK7792978.1"/>
    </source>
</evidence>
<protein>
    <submittedName>
        <fullName evidence="1">Uncharacterized protein</fullName>
    </submittedName>
</protein>
<proteinExistence type="predicted"/>
<reference evidence="1 2" key="1">
    <citation type="submission" date="2024-03" db="EMBL/GenBank/DDBJ databases">
        <title>The genome assembly and annotation of the cricket Gryllus longicercus Weissman &amp; Gray.</title>
        <authorList>
            <person name="Szrajer S."/>
            <person name="Gray D."/>
            <person name="Ylla G."/>
        </authorList>
    </citation>
    <scope>NUCLEOTIDE SEQUENCE [LARGE SCALE GENOMIC DNA]</scope>
    <source>
        <strain evidence="1">DAG 2021-001</strain>
        <tissue evidence="1">Whole body minus gut</tissue>
    </source>
</reference>
<dbReference type="Proteomes" id="UP001378592">
    <property type="component" value="Unassembled WGS sequence"/>
</dbReference>
<dbReference type="AlphaFoldDB" id="A0AAN9VKI8"/>
<sequence length="201" mass="19637">MVRGPAGLNPALPSSLSVLSQELPPSYEEYLSLRLHRAQLAAAAAAVAKPIPPPLPPPRPRAAVAAAAAPPPPPPGSAAACGCAKCGQGALRVSLPPDAPGPGVGAGGGVTLTQASTPAAQQRALRVALPPEAGSLAAAAGGGGGGQAQMNAVSCPCTKCQSRYGGNSNQTDSSNDLLFSLDTTTAMQGVLTDGIALCCTM</sequence>
<dbReference type="EMBL" id="JAZDUA010000409">
    <property type="protein sequence ID" value="KAK7792978.1"/>
    <property type="molecule type" value="Genomic_DNA"/>
</dbReference>
<evidence type="ECO:0000313" key="2">
    <source>
        <dbReference type="Proteomes" id="UP001378592"/>
    </source>
</evidence>
<accession>A0AAN9VKI8</accession>
<name>A0AAN9VKI8_9ORTH</name>